<dbReference type="Proteomes" id="UP000029665">
    <property type="component" value="Unassembled WGS sequence"/>
</dbReference>
<evidence type="ECO:0000256" key="2">
    <source>
        <dbReference type="SAM" id="SignalP"/>
    </source>
</evidence>
<keyword evidence="1" id="KW-0472">Membrane</keyword>
<keyword evidence="2" id="KW-0732">Signal</keyword>
<evidence type="ECO:0000256" key="1">
    <source>
        <dbReference type="SAM" id="Phobius"/>
    </source>
</evidence>
<gene>
    <name evidence="3" type="ORF">BN946_scf184888.g6</name>
</gene>
<feature type="transmembrane region" description="Helical" evidence="1">
    <location>
        <begin position="586"/>
        <end position="603"/>
    </location>
</feature>
<keyword evidence="1" id="KW-0812">Transmembrane</keyword>
<keyword evidence="4" id="KW-1185">Reference proteome</keyword>
<dbReference type="EMBL" id="CCBP010000315">
    <property type="protein sequence ID" value="CDO75956.1"/>
    <property type="molecule type" value="Genomic_DNA"/>
</dbReference>
<evidence type="ECO:0000313" key="4">
    <source>
        <dbReference type="Proteomes" id="UP000029665"/>
    </source>
</evidence>
<dbReference type="AlphaFoldDB" id="A0A060SP65"/>
<feature type="chain" id="PRO_5001587600" description="AB hydrolase-1 domain-containing protein" evidence="2">
    <location>
        <begin position="25"/>
        <end position="635"/>
    </location>
</feature>
<protein>
    <recommendedName>
        <fullName evidence="5">AB hydrolase-1 domain-containing protein</fullName>
    </recommendedName>
</protein>
<evidence type="ECO:0000313" key="3">
    <source>
        <dbReference type="EMBL" id="CDO75956.1"/>
    </source>
</evidence>
<comment type="caution">
    <text evidence="3">The sequence shown here is derived from an EMBL/GenBank/DDBJ whole genome shotgun (WGS) entry which is preliminary data.</text>
</comment>
<dbReference type="STRING" id="5643.A0A060SP65"/>
<evidence type="ECO:0008006" key="5">
    <source>
        <dbReference type="Google" id="ProtNLM"/>
    </source>
</evidence>
<organism evidence="3 4">
    <name type="scientific">Pycnoporus cinnabarinus</name>
    <name type="common">Cinnabar-red polypore</name>
    <name type="synonym">Trametes cinnabarina</name>
    <dbReference type="NCBI Taxonomy" id="5643"/>
    <lineage>
        <taxon>Eukaryota</taxon>
        <taxon>Fungi</taxon>
        <taxon>Dikarya</taxon>
        <taxon>Basidiomycota</taxon>
        <taxon>Agaricomycotina</taxon>
        <taxon>Agaricomycetes</taxon>
        <taxon>Polyporales</taxon>
        <taxon>Polyporaceae</taxon>
        <taxon>Trametes</taxon>
    </lineage>
</organism>
<dbReference type="OrthoDB" id="2756257at2759"/>
<name>A0A060SP65_PYCCI</name>
<feature type="signal peptide" evidence="2">
    <location>
        <begin position="1"/>
        <end position="24"/>
    </location>
</feature>
<dbReference type="InterPro" id="IPR029058">
    <property type="entry name" value="AB_hydrolase_fold"/>
</dbReference>
<proteinExistence type="predicted"/>
<dbReference type="SUPFAM" id="SSF53474">
    <property type="entry name" value="alpha/beta-Hydrolases"/>
    <property type="match status" value="1"/>
</dbReference>
<dbReference type="HOGENOM" id="CLU_430918_0_0_1"/>
<dbReference type="OMA" id="NRTHGEY"/>
<keyword evidence="1" id="KW-1133">Transmembrane helix</keyword>
<dbReference type="Gene3D" id="3.40.50.1820">
    <property type="entry name" value="alpha/beta hydrolase"/>
    <property type="match status" value="1"/>
</dbReference>
<sequence length="635" mass="69215">MLSSLRIVTAGLLLFCSLLSAVQGFYEPGVPEQARQVPCRGFLLLDKQIECGLFTIPVDWAHLESGRGQIRYVKYPAASNVTRQGTIFLRPGFPYNSKSIVFNEESWFLGIAGQLHARTNGTYDLVLLDVRGQGDVDRTFPGAFTCFSSLVKKHAFYLEASAELGIEPAWDEGLNFLHEQTYEDAQNWLLLQSKMVERCLKEQDTTGLQYIGTSAVVRDLVSLADYFDGPGSPVNFWGAGDAALIGTYLLYMFPERSGRVVLEAPPVHTISDYTHSDSFESWLRAIQHAHGMLLNLAERCLGKDEASCTVMPNAVDLKAKITFWLGLIALARHRLLGWQNTLEVEANMTAHDSTLASVFDPADLGELYPNANVSLSGVLDILQRTMFGNDELGLGVMPIVCGDHATKYSPEAAEKRNAEIANELKDVIHTAPLFAPSIFPPLSSLCHLWPIRAVEPLPDLTNQSSHVPLASPPLVIQHALHPFSSVQSLGDLLPGIESVGSVTQLHADSLSFSVDTCMGRILLDYLMNGTLPTQSVCYGSEDTDTPPSPVPPPQADPSLLSMSHIASLWHKSSSAALLLTAGSGEVLWMLAAATLAFFAALAIKALKKRRMIRDGGAVSSDIQRDVKVAALLRSD</sequence>
<accession>A0A060SP65</accession>
<reference evidence="3" key="1">
    <citation type="submission" date="2014-01" db="EMBL/GenBank/DDBJ databases">
        <title>The genome of the white-rot fungus Pycnoporus cinnabarinus: a basidiomycete model with a versatile arsenal for lignocellulosic biomass breakdown.</title>
        <authorList>
            <person name="Levasseur A."/>
            <person name="Lomascolo A."/>
            <person name="Ruiz-Duenas F.J."/>
            <person name="Uzan E."/>
            <person name="Piumi F."/>
            <person name="Kues U."/>
            <person name="Ram A.F.J."/>
            <person name="Murat C."/>
            <person name="Haon M."/>
            <person name="Benoit I."/>
            <person name="Arfi Y."/>
            <person name="Chevret D."/>
            <person name="Drula E."/>
            <person name="Kwon M.J."/>
            <person name="Gouret P."/>
            <person name="Lesage-Meessen L."/>
            <person name="Lombard V."/>
            <person name="Mariette J."/>
            <person name="Noirot C."/>
            <person name="Park J."/>
            <person name="Patyshakuliyeva A."/>
            <person name="Wieneger R.A.B."/>
            <person name="Wosten H.A.B."/>
            <person name="Martin F."/>
            <person name="Coutinho P.M."/>
            <person name="de Vries R."/>
            <person name="Martinez A.T."/>
            <person name="Klopp C."/>
            <person name="Pontarotti P."/>
            <person name="Henrissat B."/>
            <person name="Record E."/>
        </authorList>
    </citation>
    <scope>NUCLEOTIDE SEQUENCE [LARGE SCALE GENOMIC DNA]</scope>
    <source>
        <strain evidence="3">BRFM137</strain>
    </source>
</reference>